<evidence type="ECO:0000313" key="2">
    <source>
        <dbReference type="EMBL" id="OHT06376.1"/>
    </source>
</evidence>
<sequence length="84" mass="10194">MPFADLTNHNETGFGHQEFHQQAQPQVLSRHVSRQDRYYDPPEKMFLPDPPRKYEGYRFEPSHDIWFEGEIELEPLPILREIQW</sequence>
<name>A0A1J4K668_9EUKA</name>
<feature type="region of interest" description="Disordered" evidence="1">
    <location>
        <begin position="1"/>
        <end position="51"/>
    </location>
</feature>
<evidence type="ECO:0000256" key="1">
    <source>
        <dbReference type="SAM" id="MobiDB-lite"/>
    </source>
</evidence>
<dbReference type="EMBL" id="MLAK01000727">
    <property type="protein sequence ID" value="OHT06376.1"/>
    <property type="molecule type" value="Genomic_DNA"/>
</dbReference>
<dbReference type="Proteomes" id="UP000179807">
    <property type="component" value="Unassembled WGS sequence"/>
</dbReference>
<dbReference type="GeneID" id="94827271"/>
<organism evidence="2 3">
    <name type="scientific">Tritrichomonas foetus</name>
    <dbReference type="NCBI Taxonomy" id="1144522"/>
    <lineage>
        <taxon>Eukaryota</taxon>
        <taxon>Metamonada</taxon>
        <taxon>Parabasalia</taxon>
        <taxon>Tritrichomonadida</taxon>
        <taxon>Tritrichomonadidae</taxon>
        <taxon>Tritrichomonas</taxon>
    </lineage>
</organism>
<dbReference type="RefSeq" id="XP_068359512.1">
    <property type="nucleotide sequence ID" value="XM_068492567.1"/>
</dbReference>
<evidence type="ECO:0000313" key="3">
    <source>
        <dbReference type="Proteomes" id="UP000179807"/>
    </source>
</evidence>
<gene>
    <name evidence="2" type="ORF">TRFO_05571</name>
</gene>
<protein>
    <submittedName>
        <fullName evidence="2">Uncharacterized protein</fullName>
    </submittedName>
</protein>
<comment type="caution">
    <text evidence="2">The sequence shown here is derived from an EMBL/GenBank/DDBJ whole genome shotgun (WGS) entry which is preliminary data.</text>
</comment>
<keyword evidence="3" id="KW-1185">Reference proteome</keyword>
<reference evidence="2" key="1">
    <citation type="submission" date="2016-10" db="EMBL/GenBank/DDBJ databases">
        <authorList>
            <person name="Benchimol M."/>
            <person name="Almeida L.G."/>
            <person name="Vasconcelos A.T."/>
            <person name="Perreira-Neves A."/>
            <person name="Rosa I.A."/>
            <person name="Tasca T."/>
            <person name="Bogo M.R."/>
            <person name="de Souza W."/>
        </authorList>
    </citation>
    <scope>NUCLEOTIDE SEQUENCE [LARGE SCALE GENOMIC DNA]</scope>
    <source>
        <strain evidence="2">K</strain>
    </source>
</reference>
<proteinExistence type="predicted"/>
<accession>A0A1J4K668</accession>
<dbReference type="AlphaFoldDB" id="A0A1J4K668"/>
<dbReference type="VEuPathDB" id="TrichDB:TRFO_05571"/>
<feature type="compositionally biased region" description="Basic and acidic residues" evidence="1">
    <location>
        <begin position="33"/>
        <end position="43"/>
    </location>
</feature>